<dbReference type="SUPFAM" id="SSF49785">
    <property type="entry name" value="Galactose-binding domain-like"/>
    <property type="match status" value="1"/>
</dbReference>
<evidence type="ECO:0000259" key="6">
    <source>
        <dbReference type="Pfam" id="PF02837"/>
    </source>
</evidence>
<dbReference type="SUPFAM" id="SSF49303">
    <property type="entry name" value="beta-Galactosidase/glucuronidase domain"/>
    <property type="match status" value="1"/>
</dbReference>
<dbReference type="InterPro" id="IPR006102">
    <property type="entry name" value="Ig-like_GH2"/>
</dbReference>
<sequence length="844" mass="96769">MNKLFKTVLLTFISVCLNTHQVFSSDWVNFNKDWKFTKGNPENANSESFDDSSWENVKIPHDWAIAGPFDPDGNGGTGKLPWQGEGWYRKTFEVNAEDQGKVVYVKFDGIMSSPKIYVNGKLAGKWDYGYSTFYLNISDFVNFGEENTIAVYVDTRNHGSRWYPGAGMYRKVEMMVCNKVHKEIWGSYITTPVVKEAYAEMRVLTNIKNLENEDKKVTVLTTVISPEGKEIEHFRTRERIVSPNGSREFDSWMTITRPNLWDLENPILYTLRTDVLIDGELVNSDETPFGFRSFEFTANDGFFLNDKHVQIKGVNLHHDNGPLGAVFNKRAMERKLEIMKEMGCNAIRNSHNICAPELIELCDKMGLLVFNEAFDKYDNKADITPETNFYEFGERIIKNFVMRDRNNPSVIIWSIGNEMGDIQGNANYGLQRLAAMVGFVKRFDITRPVTMVCDQNQNAHWRHFDYYDIHAYNYSQRWLPARTMAPDKSVIISESASTVSTRGYYDLNIPKDFFEPIKQRSSSDYHSNIPKSEDSKKVPVRRNRNVTADNAYFVNNGREARRTQVSSYDVEAPWWAEVLDDDFLWQENDSYIAGEFVWTGFDYLGEPTPINSARSSYFGIVDLCGMPKDRFYLYQSYWRPDYDMVHILPHWNWKGNEGDTIPVFIYTNGDEAELFLNGKSLGKQAKKTQSLTSKERYRLMWMNVLYESGELKAVAYKEGKVIGEKIINTAGEPYAVKLTPDRSIIDADGEDLSFVMVEAYDKDGNLCPLAENKIDFEVTGAGEIVAVGNGNPQSLEPYITNYRKLFYGKAMLIIRSKENVEGKVNVLATSDGLKKAKVELKTEL</sequence>
<dbReference type="RefSeq" id="WP_415862942.1">
    <property type="nucleotide sequence ID" value="NZ_CP134536.1"/>
</dbReference>
<dbReference type="Pfam" id="PF16355">
    <property type="entry name" value="DUF4982"/>
    <property type="match status" value="1"/>
</dbReference>
<feature type="domain" description="DUF4982" evidence="7">
    <location>
        <begin position="658"/>
        <end position="722"/>
    </location>
</feature>
<feature type="domain" description="Glycoside hydrolase family 2 catalytic" evidence="5">
    <location>
        <begin position="300"/>
        <end position="497"/>
    </location>
</feature>
<evidence type="ECO:0000313" key="10">
    <source>
        <dbReference type="Proteomes" id="UP001303407"/>
    </source>
</evidence>
<feature type="domain" description="Glycoside hydrolase family 2 immunoglobulin-like beta-sandwich" evidence="4">
    <location>
        <begin position="188"/>
        <end position="292"/>
    </location>
</feature>
<dbReference type="Gene3D" id="2.60.40.10">
    <property type="entry name" value="Immunoglobulins"/>
    <property type="match status" value="3"/>
</dbReference>
<evidence type="ECO:0000256" key="1">
    <source>
        <dbReference type="ARBA" id="ARBA00007401"/>
    </source>
</evidence>
<dbReference type="InterPro" id="IPR040605">
    <property type="entry name" value="Glyco_hydro2_dom5"/>
</dbReference>
<keyword evidence="3" id="KW-0326">Glycosidase</keyword>
<dbReference type="InterPro" id="IPR006104">
    <property type="entry name" value="Glyco_hydro_2_N"/>
</dbReference>
<dbReference type="EMBL" id="CP134536">
    <property type="protein sequence ID" value="WNH12962.1"/>
    <property type="molecule type" value="Genomic_DNA"/>
</dbReference>
<dbReference type="InterPro" id="IPR036156">
    <property type="entry name" value="Beta-gal/glucu_dom_sf"/>
</dbReference>
<dbReference type="Gene3D" id="3.20.20.80">
    <property type="entry name" value="Glycosidases"/>
    <property type="match status" value="1"/>
</dbReference>
<dbReference type="Proteomes" id="UP001303407">
    <property type="component" value="Chromosome"/>
</dbReference>
<dbReference type="GO" id="GO:0016787">
    <property type="term" value="F:hydrolase activity"/>
    <property type="evidence" value="ECO:0007669"/>
    <property type="project" value="UniProtKB-KW"/>
</dbReference>
<comment type="similarity">
    <text evidence="1">Belongs to the glycosyl hydrolase 2 family.</text>
</comment>
<proteinExistence type="inferred from homology"/>
<dbReference type="InterPro" id="IPR006101">
    <property type="entry name" value="Glyco_hydro_2"/>
</dbReference>
<dbReference type="Pfam" id="PF18565">
    <property type="entry name" value="Glyco_hydro2_C5"/>
    <property type="match status" value="1"/>
</dbReference>
<evidence type="ECO:0000256" key="3">
    <source>
        <dbReference type="ARBA" id="ARBA00023295"/>
    </source>
</evidence>
<feature type="domain" description="Glycosyl hydrolases family 2 sugar binding" evidence="6">
    <location>
        <begin position="83"/>
        <end position="165"/>
    </location>
</feature>
<dbReference type="InterPro" id="IPR051913">
    <property type="entry name" value="GH2_Domain-Containing"/>
</dbReference>
<dbReference type="InterPro" id="IPR032311">
    <property type="entry name" value="DUF4982"/>
</dbReference>
<evidence type="ECO:0000313" key="9">
    <source>
        <dbReference type="EMBL" id="WNH12962.1"/>
    </source>
</evidence>
<gene>
    <name evidence="9" type="ORF">RHP49_01610</name>
</gene>
<dbReference type="InterPro" id="IPR008979">
    <property type="entry name" value="Galactose-bd-like_sf"/>
</dbReference>
<protein>
    <submittedName>
        <fullName evidence="9">Glycoside hydrolase family 2 TIM barrel-domain containing protein</fullName>
    </submittedName>
</protein>
<dbReference type="InterPro" id="IPR017853">
    <property type="entry name" value="GH"/>
</dbReference>
<reference evidence="9 10" key="1">
    <citation type="submission" date="2023-09" db="EMBL/GenBank/DDBJ databases">
        <title>Thalassobella suaedae gen. nov., sp. nov., a marine bacterium of the family Flavobacteriaceae isolated from a halophyte Suaeda japonica.</title>
        <authorList>
            <person name="Lee S.Y."/>
            <person name="Hwang C.Y."/>
        </authorList>
    </citation>
    <scope>NUCLEOTIDE SEQUENCE [LARGE SCALE GENOMIC DNA]</scope>
    <source>
        <strain evidence="9 10">HL-DH10</strain>
    </source>
</reference>
<evidence type="ECO:0000259" key="7">
    <source>
        <dbReference type="Pfam" id="PF16355"/>
    </source>
</evidence>
<dbReference type="Pfam" id="PF02836">
    <property type="entry name" value="Glyco_hydro_2_C"/>
    <property type="match status" value="1"/>
</dbReference>
<dbReference type="PANTHER" id="PTHR42732:SF1">
    <property type="entry name" value="BETA-MANNOSIDASE"/>
    <property type="match status" value="1"/>
</dbReference>
<evidence type="ECO:0000259" key="8">
    <source>
        <dbReference type="Pfam" id="PF18565"/>
    </source>
</evidence>
<keyword evidence="2 9" id="KW-0378">Hydrolase</keyword>
<dbReference type="Gene3D" id="2.60.120.260">
    <property type="entry name" value="Galactose-binding domain-like"/>
    <property type="match status" value="1"/>
</dbReference>
<name>A0ABY9Y424_9FLAO</name>
<organism evidence="9 10">
    <name type="scientific">Thalassobellus suaedae</name>
    <dbReference type="NCBI Taxonomy" id="3074124"/>
    <lineage>
        <taxon>Bacteria</taxon>
        <taxon>Pseudomonadati</taxon>
        <taxon>Bacteroidota</taxon>
        <taxon>Flavobacteriia</taxon>
        <taxon>Flavobacteriales</taxon>
        <taxon>Flavobacteriaceae</taxon>
        <taxon>Thalassobellus</taxon>
    </lineage>
</organism>
<evidence type="ECO:0000259" key="5">
    <source>
        <dbReference type="Pfam" id="PF02836"/>
    </source>
</evidence>
<dbReference type="PANTHER" id="PTHR42732">
    <property type="entry name" value="BETA-GALACTOSIDASE"/>
    <property type="match status" value="1"/>
</dbReference>
<evidence type="ECO:0000256" key="2">
    <source>
        <dbReference type="ARBA" id="ARBA00022801"/>
    </source>
</evidence>
<dbReference type="InterPro" id="IPR006103">
    <property type="entry name" value="Glyco_hydro_2_cat"/>
</dbReference>
<dbReference type="PRINTS" id="PR00132">
    <property type="entry name" value="GLHYDRLASE2"/>
</dbReference>
<evidence type="ECO:0000259" key="4">
    <source>
        <dbReference type="Pfam" id="PF00703"/>
    </source>
</evidence>
<dbReference type="InterPro" id="IPR013783">
    <property type="entry name" value="Ig-like_fold"/>
</dbReference>
<dbReference type="SUPFAM" id="SSF51445">
    <property type="entry name" value="(Trans)glycosidases"/>
    <property type="match status" value="1"/>
</dbReference>
<dbReference type="Pfam" id="PF00703">
    <property type="entry name" value="Glyco_hydro_2"/>
    <property type="match status" value="1"/>
</dbReference>
<dbReference type="Pfam" id="PF02837">
    <property type="entry name" value="Glyco_hydro_2_N"/>
    <property type="match status" value="1"/>
</dbReference>
<keyword evidence="10" id="KW-1185">Reference proteome</keyword>
<accession>A0ABY9Y424</accession>
<feature type="domain" description="Glycoside hydrolase family 2" evidence="8">
    <location>
        <begin position="737"/>
        <end position="839"/>
    </location>
</feature>